<organism evidence="1 2">
    <name type="scientific">Trifolium medium</name>
    <dbReference type="NCBI Taxonomy" id="97028"/>
    <lineage>
        <taxon>Eukaryota</taxon>
        <taxon>Viridiplantae</taxon>
        <taxon>Streptophyta</taxon>
        <taxon>Embryophyta</taxon>
        <taxon>Tracheophyta</taxon>
        <taxon>Spermatophyta</taxon>
        <taxon>Magnoliopsida</taxon>
        <taxon>eudicotyledons</taxon>
        <taxon>Gunneridae</taxon>
        <taxon>Pentapetalae</taxon>
        <taxon>rosids</taxon>
        <taxon>fabids</taxon>
        <taxon>Fabales</taxon>
        <taxon>Fabaceae</taxon>
        <taxon>Papilionoideae</taxon>
        <taxon>50 kb inversion clade</taxon>
        <taxon>NPAAA clade</taxon>
        <taxon>Hologalegina</taxon>
        <taxon>IRL clade</taxon>
        <taxon>Trifolieae</taxon>
        <taxon>Trifolium</taxon>
    </lineage>
</organism>
<reference evidence="1 2" key="1">
    <citation type="journal article" date="2018" name="Front. Plant Sci.">
        <title>Red Clover (Trifolium pratense) and Zigzag Clover (T. medium) - A Picture of Genomic Similarities and Differences.</title>
        <authorList>
            <person name="Dluhosova J."/>
            <person name="Istvanek J."/>
            <person name="Nedelnik J."/>
            <person name="Repkova J."/>
        </authorList>
    </citation>
    <scope>NUCLEOTIDE SEQUENCE [LARGE SCALE GENOMIC DNA]</scope>
    <source>
        <strain evidence="2">cv. 10/8</strain>
        <tissue evidence="1">Leaf</tissue>
    </source>
</reference>
<accession>A0A392TQR9</accession>
<sequence length="47" mass="4853">MISSDNYNVVEQACSAPSALASNDSIALQLMKADIMQPIGVVLKSAG</sequence>
<keyword evidence="2" id="KW-1185">Reference proteome</keyword>
<feature type="non-terminal residue" evidence="1">
    <location>
        <position position="47"/>
    </location>
</feature>
<evidence type="ECO:0000313" key="1">
    <source>
        <dbReference type="EMBL" id="MCI62456.1"/>
    </source>
</evidence>
<evidence type="ECO:0000313" key="2">
    <source>
        <dbReference type="Proteomes" id="UP000265520"/>
    </source>
</evidence>
<protein>
    <submittedName>
        <fullName evidence="1">Phospholipase A 2A</fullName>
    </submittedName>
</protein>
<proteinExistence type="predicted"/>
<dbReference type="EMBL" id="LXQA010619187">
    <property type="protein sequence ID" value="MCI62456.1"/>
    <property type="molecule type" value="Genomic_DNA"/>
</dbReference>
<comment type="caution">
    <text evidence="1">The sequence shown here is derived from an EMBL/GenBank/DDBJ whole genome shotgun (WGS) entry which is preliminary data.</text>
</comment>
<name>A0A392TQR9_9FABA</name>
<dbReference type="Proteomes" id="UP000265520">
    <property type="component" value="Unassembled WGS sequence"/>
</dbReference>
<dbReference type="AlphaFoldDB" id="A0A392TQR9"/>